<dbReference type="Gene3D" id="3.10.100.10">
    <property type="entry name" value="Mannose-Binding Protein A, subunit A"/>
    <property type="match status" value="1"/>
</dbReference>
<dbReference type="InterPro" id="IPR016187">
    <property type="entry name" value="CTDL_fold"/>
</dbReference>
<comment type="caution">
    <text evidence="1">The sequence shown here is derived from an EMBL/GenBank/DDBJ whole genome shotgun (WGS) entry which is preliminary data.</text>
</comment>
<dbReference type="AlphaFoldDB" id="K2FZ61"/>
<evidence type="ECO:0000313" key="1">
    <source>
        <dbReference type="EMBL" id="EKE27197.1"/>
    </source>
</evidence>
<dbReference type="EMBL" id="AMFJ01000522">
    <property type="protein sequence ID" value="EKE27197.1"/>
    <property type="molecule type" value="Genomic_DNA"/>
</dbReference>
<sequence length="192" mass="21296">MSFFVTSVGLGNGANLGGLNGADEQCQKLAESVNAGNLTWRAYLSTQGTGSVSARDRIWNGPWYNAKGELIANNVGDLHSNNNNISKQTALTEKGEVVNGRGDTPNMHDILTWSQPDGTAFTGAEDRTCWNWTKNWTGSAMLWHSDRVWLDESDAAKSWNSSHLSRWPQWWCSQDDLKSTGWDGLFYCFAID</sequence>
<accession>K2FZ61</accession>
<reference evidence="1" key="1">
    <citation type="journal article" date="2012" name="Science">
        <title>Fermentation, hydrogen, and sulfur metabolism in multiple uncultivated bacterial phyla.</title>
        <authorList>
            <person name="Wrighton K.C."/>
            <person name="Thomas B.C."/>
            <person name="Sharon I."/>
            <person name="Miller C.S."/>
            <person name="Castelle C.J."/>
            <person name="VerBerkmoes N.C."/>
            <person name="Wilkins M.J."/>
            <person name="Hettich R.L."/>
            <person name="Lipton M.S."/>
            <person name="Williams K.H."/>
            <person name="Long P.E."/>
            <person name="Banfield J.F."/>
        </authorList>
    </citation>
    <scope>NUCLEOTIDE SEQUENCE [LARGE SCALE GENOMIC DNA]</scope>
</reference>
<organism evidence="1">
    <name type="scientific">uncultured bacterium</name>
    <name type="common">gcode 4</name>
    <dbReference type="NCBI Taxonomy" id="1234023"/>
    <lineage>
        <taxon>Bacteria</taxon>
        <taxon>environmental samples</taxon>
    </lineage>
</organism>
<protein>
    <submittedName>
        <fullName evidence="1">C-type lectin-like protein</fullName>
    </submittedName>
</protein>
<gene>
    <name evidence="1" type="ORF">ACD_4C00006G0002</name>
</gene>
<dbReference type="GO" id="GO:0030246">
    <property type="term" value="F:carbohydrate binding"/>
    <property type="evidence" value="ECO:0007669"/>
    <property type="project" value="UniProtKB-KW"/>
</dbReference>
<proteinExistence type="predicted"/>
<keyword evidence="1" id="KW-0430">Lectin</keyword>
<dbReference type="SUPFAM" id="SSF56436">
    <property type="entry name" value="C-type lectin-like"/>
    <property type="match status" value="1"/>
</dbReference>
<dbReference type="InterPro" id="IPR016186">
    <property type="entry name" value="C-type_lectin-like/link_sf"/>
</dbReference>
<name>K2FZ61_9BACT</name>